<dbReference type="Proteomes" id="UP000308652">
    <property type="component" value="Unassembled WGS sequence"/>
</dbReference>
<dbReference type="EMBL" id="ML213590">
    <property type="protein sequence ID" value="TFK44135.1"/>
    <property type="molecule type" value="Genomic_DNA"/>
</dbReference>
<gene>
    <name evidence="2" type="ORF">BDQ12DRAFT_672446</name>
</gene>
<dbReference type="OrthoDB" id="21474at2759"/>
<dbReference type="STRING" id="68775.A0A5C3MHJ4"/>
<organism evidence="2 3">
    <name type="scientific">Crucibulum laeve</name>
    <dbReference type="NCBI Taxonomy" id="68775"/>
    <lineage>
        <taxon>Eukaryota</taxon>
        <taxon>Fungi</taxon>
        <taxon>Dikarya</taxon>
        <taxon>Basidiomycota</taxon>
        <taxon>Agaricomycotina</taxon>
        <taxon>Agaricomycetes</taxon>
        <taxon>Agaricomycetidae</taxon>
        <taxon>Agaricales</taxon>
        <taxon>Agaricineae</taxon>
        <taxon>Nidulariaceae</taxon>
        <taxon>Crucibulum</taxon>
    </lineage>
</organism>
<accession>A0A5C3MHJ4</accession>
<proteinExistence type="predicted"/>
<reference evidence="2 3" key="1">
    <citation type="journal article" date="2019" name="Nat. Ecol. Evol.">
        <title>Megaphylogeny resolves global patterns of mushroom evolution.</title>
        <authorList>
            <person name="Varga T."/>
            <person name="Krizsan K."/>
            <person name="Foldi C."/>
            <person name="Dima B."/>
            <person name="Sanchez-Garcia M."/>
            <person name="Sanchez-Ramirez S."/>
            <person name="Szollosi G.J."/>
            <person name="Szarkandi J.G."/>
            <person name="Papp V."/>
            <person name="Albert L."/>
            <person name="Andreopoulos W."/>
            <person name="Angelini C."/>
            <person name="Antonin V."/>
            <person name="Barry K.W."/>
            <person name="Bougher N.L."/>
            <person name="Buchanan P."/>
            <person name="Buyck B."/>
            <person name="Bense V."/>
            <person name="Catcheside P."/>
            <person name="Chovatia M."/>
            <person name="Cooper J."/>
            <person name="Damon W."/>
            <person name="Desjardin D."/>
            <person name="Finy P."/>
            <person name="Geml J."/>
            <person name="Haridas S."/>
            <person name="Hughes K."/>
            <person name="Justo A."/>
            <person name="Karasinski D."/>
            <person name="Kautmanova I."/>
            <person name="Kiss B."/>
            <person name="Kocsube S."/>
            <person name="Kotiranta H."/>
            <person name="LaButti K.M."/>
            <person name="Lechner B.E."/>
            <person name="Liimatainen K."/>
            <person name="Lipzen A."/>
            <person name="Lukacs Z."/>
            <person name="Mihaltcheva S."/>
            <person name="Morgado L.N."/>
            <person name="Niskanen T."/>
            <person name="Noordeloos M.E."/>
            <person name="Ohm R.A."/>
            <person name="Ortiz-Santana B."/>
            <person name="Ovrebo C."/>
            <person name="Racz N."/>
            <person name="Riley R."/>
            <person name="Savchenko A."/>
            <person name="Shiryaev A."/>
            <person name="Soop K."/>
            <person name="Spirin V."/>
            <person name="Szebenyi C."/>
            <person name="Tomsovsky M."/>
            <person name="Tulloss R.E."/>
            <person name="Uehling J."/>
            <person name="Grigoriev I.V."/>
            <person name="Vagvolgyi C."/>
            <person name="Papp T."/>
            <person name="Martin F.M."/>
            <person name="Miettinen O."/>
            <person name="Hibbett D.S."/>
            <person name="Nagy L.G."/>
        </authorList>
    </citation>
    <scope>NUCLEOTIDE SEQUENCE [LARGE SCALE GENOMIC DNA]</scope>
    <source>
        <strain evidence="2 3">CBS 166.37</strain>
    </source>
</reference>
<name>A0A5C3MHJ4_9AGAR</name>
<dbReference type="Pfam" id="PF20415">
    <property type="entry name" value="DUF6699"/>
    <property type="match status" value="1"/>
</dbReference>
<evidence type="ECO:0000259" key="1">
    <source>
        <dbReference type="Pfam" id="PF20415"/>
    </source>
</evidence>
<dbReference type="InterPro" id="IPR046522">
    <property type="entry name" value="DUF6699"/>
</dbReference>
<evidence type="ECO:0000313" key="3">
    <source>
        <dbReference type="Proteomes" id="UP000308652"/>
    </source>
</evidence>
<evidence type="ECO:0000313" key="2">
    <source>
        <dbReference type="EMBL" id="TFK44135.1"/>
    </source>
</evidence>
<feature type="domain" description="DUF6699" evidence="1">
    <location>
        <begin position="75"/>
        <end position="200"/>
    </location>
</feature>
<protein>
    <recommendedName>
        <fullName evidence="1">DUF6699 domain-containing protein</fullName>
    </recommendedName>
</protein>
<keyword evidence="3" id="KW-1185">Reference proteome</keyword>
<dbReference type="AlphaFoldDB" id="A0A5C3MHJ4"/>
<sequence length="223" mass="25028">MSWAPWAQPQQGYYAPPAPGAYVPPQYGRAPGGYWQPPGAWNPEAYGPRAPPVTETRSAKYPNLNPILAADTTLLRFDVRKKPRTEIIASTYYSNRHAPAFATPVTTMRLWSKSFPWAIDIVSPTPLTCEAIWEALHNGLQEPIVDSEWALIMGNKKMREVLEKGLKKRTEEDPQADKRPKRIDVLGDATLFKGLEKDEDFQKVRMIPGGQVVAETWVVKLSA</sequence>